<feature type="region of interest" description="Disordered" evidence="1">
    <location>
        <begin position="573"/>
        <end position="601"/>
    </location>
</feature>
<feature type="compositionally biased region" description="Basic and acidic residues" evidence="1">
    <location>
        <begin position="7"/>
        <end position="18"/>
    </location>
</feature>
<sequence>MSGTNQPEDHRGRQDHPGAAHPVDGTESYGYGDGQPAPPPSPGPFGAAVPGPVHGSPAASPSPGPFGAAAPGPVPGPPVGLPTSPQVGLPTSPPVELPASPPVGPPTGPVSAPSAAPGAQTLSAAPGAQALSAAQAGAALRRFGIGNPLPTFVVGGLAYVVALCAALLVIVSAIIAALAVDTGGLPSGASAPTTGPVAPSGDGGWELLVGLVGIPFQLVSLASFGSYEMTLRMGFLGNATMGWRGLPLVITVAMAGTAFLAARFAQRRWGSNGMLGAVLWSGISGLAVAIFAVIATRLTAFAAEDDTLGMSLSMHSAGIDMFFGTWALIALPLLLGHIAGMQKPSWWPLVADLAAAPRLVLVHALGFALPVFVLMAGGGAIAMALDGEGRTALVLFLALPIWGLNALALLPGLGMLAVPMHVNLRGDVEGLGVDRTDEFLWFFDLPWYGWIPMVLIALLAPILVALLWNRDREIVRGNILGLAASWIALPLAYVACSVALLALVWTGAHARMGMLGQITVNVSLALWMPLVAFVIGALVEVLARFGAPFVDRFLPGVLVNWFRRSARARRTDGHALGTDQGRGPEQMPPGPPPGAPILPRW</sequence>
<feature type="transmembrane region" description="Helical" evidence="2">
    <location>
        <begin position="151"/>
        <end position="180"/>
    </location>
</feature>
<keyword evidence="4" id="KW-1185">Reference proteome</keyword>
<feature type="compositionally biased region" description="Pro residues" evidence="1">
    <location>
        <begin position="91"/>
        <end position="108"/>
    </location>
</feature>
<evidence type="ECO:0000256" key="1">
    <source>
        <dbReference type="SAM" id="MobiDB-lite"/>
    </source>
</evidence>
<accession>C7MFN8</accession>
<evidence type="ECO:0000313" key="3">
    <source>
        <dbReference type="EMBL" id="ACU86255.1"/>
    </source>
</evidence>
<feature type="compositionally biased region" description="Low complexity" evidence="1">
    <location>
        <begin position="109"/>
        <end position="121"/>
    </location>
</feature>
<feature type="transmembrane region" description="Helical" evidence="2">
    <location>
        <begin position="480"/>
        <end position="504"/>
    </location>
</feature>
<evidence type="ECO:0000313" key="4">
    <source>
        <dbReference type="Proteomes" id="UP000001919"/>
    </source>
</evidence>
<keyword evidence="2" id="KW-1133">Transmembrane helix</keyword>
<dbReference type="EMBL" id="CP001643">
    <property type="protein sequence ID" value="ACU86255.1"/>
    <property type="molecule type" value="Genomic_DNA"/>
</dbReference>
<protein>
    <submittedName>
        <fullName evidence="3">Uncharacterized protein</fullName>
    </submittedName>
</protein>
<feature type="compositionally biased region" description="Low complexity" evidence="1">
    <location>
        <begin position="44"/>
        <end position="71"/>
    </location>
</feature>
<evidence type="ECO:0000256" key="2">
    <source>
        <dbReference type="SAM" id="Phobius"/>
    </source>
</evidence>
<proteinExistence type="predicted"/>
<feature type="region of interest" description="Disordered" evidence="1">
    <location>
        <begin position="1"/>
        <end position="121"/>
    </location>
</feature>
<dbReference type="STRING" id="446465.Bfae_24680"/>
<feature type="transmembrane region" description="Helical" evidence="2">
    <location>
        <begin position="207"/>
        <end position="225"/>
    </location>
</feature>
<dbReference type="OrthoDB" id="3818356at2"/>
<keyword evidence="2" id="KW-0472">Membrane</keyword>
<feature type="transmembrane region" description="Helical" evidence="2">
    <location>
        <begin position="447"/>
        <end position="468"/>
    </location>
</feature>
<dbReference type="PATRIC" id="fig|446465.5.peg.2447"/>
<feature type="transmembrane region" description="Helical" evidence="2">
    <location>
        <begin position="392"/>
        <end position="418"/>
    </location>
</feature>
<feature type="transmembrane region" description="Helical" evidence="2">
    <location>
        <begin position="246"/>
        <end position="265"/>
    </location>
</feature>
<organism evidence="3 4">
    <name type="scientific">Brachybacterium faecium (strain ATCC 43885 / DSM 4810 / JCM 11609 / LMG 19847 / NBRC 14762 / NCIMB 9860 / 6-10)</name>
    <dbReference type="NCBI Taxonomy" id="446465"/>
    <lineage>
        <taxon>Bacteria</taxon>
        <taxon>Bacillati</taxon>
        <taxon>Actinomycetota</taxon>
        <taxon>Actinomycetes</taxon>
        <taxon>Micrococcales</taxon>
        <taxon>Dermabacteraceae</taxon>
        <taxon>Brachybacterium</taxon>
    </lineage>
</organism>
<feature type="transmembrane region" description="Helical" evidence="2">
    <location>
        <begin position="321"/>
        <end position="340"/>
    </location>
</feature>
<dbReference type="eggNOG" id="ENOG50329CA">
    <property type="taxonomic scope" value="Bacteria"/>
</dbReference>
<feature type="transmembrane region" description="Helical" evidence="2">
    <location>
        <begin position="524"/>
        <end position="543"/>
    </location>
</feature>
<keyword evidence="2" id="KW-0812">Transmembrane</keyword>
<feature type="compositionally biased region" description="Pro residues" evidence="1">
    <location>
        <begin position="586"/>
        <end position="601"/>
    </location>
</feature>
<gene>
    <name evidence="3" type="ordered locus">Bfae_24680</name>
</gene>
<feature type="transmembrane region" description="Helical" evidence="2">
    <location>
        <begin position="277"/>
        <end position="300"/>
    </location>
</feature>
<dbReference type="KEGG" id="bfa:Bfae_24680"/>
<reference evidence="3 4" key="1">
    <citation type="journal article" date="2009" name="Stand. Genomic Sci.">
        <title>Complete genome sequence of Brachybacterium faecium type strain (Schefferle 6-10).</title>
        <authorList>
            <person name="Lapidus A."/>
            <person name="Pukall R."/>
            <person name="Labuttii K."/>
            <person name="Copeland A."/>
            <person name="Del Rio T.G."/>
            <person name="Nolan M."/>
            <person name="Chen F."/>
            <person name="Lucas S."/>
            <person name="Tice H."/>
            <person name="Cheng J.F."/>
            <person name="Bruce D."/>
            <person name="Goodwin L."/>
            <person name="Pitluck S."/>
            <person name="Rohde M."/>
            <person name="Goker M."/>
            <person name="Pati A."/>
            <person name="Ivanova N."/>
            <person name="Mavrommatis K."/>
            <person name="Chen A."/>
            <person name="Palaniappan K."/>
            <person name="D'haeseleer P."/>
            <person name="Chain P."/>
            <person name="Bristow J."/>
            <person name="Eisen J.A."/>
            <person name="Markowitz V."/>
            <person name="Hugenholtz P."/>
            <person name="Kyrpides N.C."/>
            <person name="Klenk H.P."/>
        </authorList>
    </citation>
    <scope>NUCLEOTIDE SEQUENCE [LARGE SCALE GENOMIC DNA]</scope>
    <source>
        <strain evidence="4">ATCC 43885 / DSM 4810 / JCM 11609 / LMG 19847 / NBRC 14762 / NCIMB 9860 / 6-10</strain>
    </source>
</reference>
<dbReference type="Proteomes" id="UP000001919">
    <property type="component" value="Chromosome"/>
</dbReference>
<dbReference type="AlphaFoldDB" id="C7MFN8"/>
<feature type="transmembrane region" description="Helical" evidence="2">
    <location>
        <begin position="360"/>
        <end position="385"/>
    </location>
</feature>
<dbReference type="HOGENOM" id="CLU_464374_0_0_11"/>
<name>C7MFN8_BRAFD</name>